<feature type="compositionally biased region" description="Basic and acidic residues" evidence="1">
    <location>
        <begin position="1554"/>
        <end position="1564"/>
    </location>
</feature>
<feature type="compositionally biased region" description="Acidic residues" evidence="1">
    <location>
        <begin position="728"/>
        <end position="746"/>
    </location>
</feature>
<evidence type="ECO:0000313" key="4">
    <source>
        <dbReference type="Proteomes" id="UP001301958"/>
    </source>
</evidence>
<feature type="region of interest" description="Disordered" evidence="1">
    <location>
        <begin position="1069"/>
        <end position="1102"/>
    </location>
</feature>
<feature type="region of interest" description="Disordered" evidence="1">
    <location>
        <begin position="1409"/>
        <end position="1722"/>
    </location>
</feature>
<feature type="compositionally biased region" description="Polar residues" evidence="1">
    <location>
        <begin position="1567"/>
        <end position="1578"/>
    </location>
</feature>
<feature type="compositionally biased region" description="Acidic residues" evidence="1">
    <location>
        <begin position="641"/>
        <end position="651"/>
    </location>
</feature>
<keyword evidence="4" id="KW-1185">Reference proteome</keyword>
<name>A0AAN7BJF7_9PEZI</name>
<feature type="compositionally biased region" description="Acidic residues" evidence="1">
    <location>
        <begin position="1638"/>
        <end position="1648"/>
    </location>
</feature>
<dbReference type="EMBL" id="MU865386">
    <property type="protein sequence ID" value="KAK4224676.1"/>
    <property type="molecule type" value="Genomic_DNA"/>
</dbReference>
<comment type="caution">
    <text evidence="3">The sequence shown here is derived from an EMBL/GenBank/DDBJ whole genome shotgun (WGS) entry which is preliminary data.</text>
</comment>
<organism evidence="3 4">
    <name type="scientific">Podospora fimiseda</name>
    <dbReference type="NCBI Taxonomy" id="252190"/>
    <lineage>
        <taxon>Eukaryota</taxon>
        <taxon>Fungi</taxon>
        <taxon>Dikarya</taxon>
        <taxon>Ascomycota</taxon>
        <taxon>Pezizomycotina</taxon>
        <taxon>Sordariomycetes</taxon>
        <taxon>Sordariomycetidae</taxon>
        <taxon>Sordariales</taxon>
        <taxon>Podosporaceae</taxon>
        <taxon>Podospora</taxon>
    </lineage>
</organism>
<feature type="compositionally biased region" description="Basic and acidic residues" evidence="1">
    <location>
        <begin position="207"/>
        <end position="216"/>
    </location>
</feature>
<feature type="compositionally biased region" description="Basic and acidic residues" evidence="1">
    <location>
        <begin position="1012"/>
        <end position="1023"/>
    </location>
</feature>
<feature type="compositionally biased region" description="Acidic residues" evidence="1">
    <location>
        <begin position="150"/>
        <end position="161"/>
    </location>
</feature>
<feature type="compositionally biased region" description="Acidic residues" evidence="1">
    <location>
        <begin position="660"/>
        <end position="673"/>
    </location>
</feature>
<feature type="region of interest" description="Disordered" evidence="1">
    <location>
        <begin position="569"/>
        <end position="799"/>
    </location>
</feature>
<dbReference type="Proteomes" id="UP001301958">
    <property type="component" value="Unassembled WGS sequence"/>
</dbReference>
<reference evidence="3" key="1">
    <citation type="journal article" date="2023" name="Mol. Phylogenet. Evol.">
        <title>Genome-scale phylogeny and comparative genomics of the fungal order Sordariales.</title>
        <authorList>
            <person name="Hensen N."/>
            <person name="Bonometti L."/>
            <person name="Westerberg I."/>
            <person name="Brannstrom I.O."/>
            <person name="Guillou S."/>
            <person name="Cros-Aarteil S."/>
            <person name="Calhoun S."/>
            <person name="Haridas S."/>
            <person name="Kuo A."/>
            <person name="Mondo S."/>
            <person name="Pangilinan J."/>
            <person name="Riley R."/>
            <person name="LaButti K."/>
            <person name="Andreopoulos B."/>
            <person name="Lipzen A."/>
            <person name="Chen C."/>
            <person name="Yan M."/>
            <person name="Daum C."/>
            <person name="Ng V."/>
            <person name="Clum A."/>
            <person name="Steindorff A."/>
            <person name="Ohm R.A."/>
            <person name="Martin F."/>
            <person name="Silar P."/>
            <person name="Natvig D.O."/>
            <person name="Lalanne C."/>
            <person name="Gautier V."/>
            <person name="Ament-Velasquez S.L."/>
            <person name="Kruys A."/>
            <person name="Hutchinson M.I."/>
            <person name="Powell A.J."/>
            <person name="Barry K."/>
            <person name="Miller A.N."/>
            <person name="Grigoriev I.V."/>
            <person name="Debuchy R."/>
            <person name="Gladieux P."/>
            <person name="Hiltunen Thoren M."/>
            <person name="Johannesson H."/>
        </authorList>
    </citation>
    <scope>NUCLEOTIDE SEQUENCE</scope>
    <source>
        <strain evidence="3">CBS 990.96</strain>
    </source>
</reference>
<accession>A0AAN7BJF7</accession>
<protein>
    <recommendedName>
        <fullName evidence="2">DUF7357 domain-containing protein</fullName>
    </recommendedName>
</protein>
<feature type="compositionally biased region" description="Low complexity" evidence="1">
    <location>
        <begin position="747"/>
        <end position="778"/>
    </location>
</feature>
<feature type="compositionally biased region" description="Basic residues" evidence="1">
    <location>
        <begin position="1661"/>
        <end position="1672"/>
    </location>
</feature>
<evidence type="ECO:0000259" key="2">
    <source>
        <dbReference type="Pfam" id="PF24054"/>
    </source>
</evidence>
<proteinExistence type="predicted"/>
<feature type="compositionally biased region" description="Acidic residues" evidence="1">
    <location>
        <begin position="260"/>
        <end position="309"/>
    </location>
</feature>
<feature type="compositionally biased region" description="Polar residues" evidence="1">
    <location>
        <begin position="1479"/>
        <end position="1493"/>
    </location>
</feature>
<feature type="compositionally biased region" description="Polar residues" evidence="1">
    <location>
        <begin position="1432"/>
        <end position="1442"/>
    </location>
</feature>
<feature type="compositionally biased region" description="Polar residues" evidence="1">
    <location>
        <begin position="1278"/>
        <end position="1291"/>
    </location>
</feature>
<feature type="region of interest" description="Disordered" evidence="1">
    <location>
        <begin position="933"/>
        <end position="1046"/>
    </location>
</feature>
<feature type="region of interest" description="Disordered" evidence="1">
    <location>
        <begin position="340"/>
        <end position="364"/>
    </location>
</feature>
<reference evidence="3" key="2">
    <citation type="submission" date="2023-05" db="EMBL/GenBank/DDBJ databases">
        <authorList>
            <consortium name="Lawrence Berkeley National Laboratory"/>
            <person name="Steindorff A."/>
            <person name="Hensen N."/>
            <person name="Bonometti L."/>
            <person name="Westerberg I."/>
            <person name="Brannstrom I.O."/>
            <person name="Guillou S."/>
            <person name="Cros-Aarteil S."/>
            <person name="Calhoun S."/>
            <person name="Haridas S."/>
            <person name="Kuo A."/>
            <person name="Mondo S."/>
            <person name="Pangilinan J."/>
            <person name="Riley R."/>
            <person name="Labutti K."/>
            <person name="Andreopoulos B."/>
            <person name="Lipzen A."/>
            <person name="Chen C."/>
            <person name="Yanf M."/>
            <person name="Daum C."/>
            <person name="Ng V."/>
            <person name="Clum A."/>
            <person name="Ohm R."/>
            <person name="Martin F."/>
            <person name="Silar P."/>
            <person name="Natvig D."/>
            <person name="Lalanne C."/>
            <person name="Gautier V."/>
            <person name="Ament-Velasquez S.L."/>
            <person name="Kruys A."/>
            <person name="Hutchinson M.I."/>
            <person name="Powell A.J."/>
            <person name="Barry K."/>
            <person name="Miller A.N."/>
            <person name="Grigoriev I.V."/>
            <person name="Debuchy R."/>
            <person name="Gladieux P."/>
            <person name="Thoren M.H."/>
            <person name="Johannesson H."/>
        </authorList>
    </citation>
    <scope>NUCLEOTIDE SEQUENCE</scope>
    <source>
        <strain evidence="3">CBS 990.96</strain>
    </source>
</reference>
<feature type="compositionally biased region" description="Acidic residues" evidence="1">
    <location>
        <begin position="1619"/>
        <end position="1630"/>
    </location>
</feature>
<feature type="compositionally biased region" description="Low complexity" evidence="1">
    <location>
        <begin position="1467"/>
        <end position="1478"/>
    </location>
</feature>
<sequence>MRQGSLKLRLRLVIQRHALPEVRVIFSCEIDNDPTIAGLLEQVNETIPLESTEWGLEDYTVELRKENGLAFDCLHFQEVADVLNPDEEVFIRPLVTEDRRKRRLSGRDQISASGRHLIDGIPFGRPRLRAPQDRPPIEIPSLKRRRSEYEQDQEEDESEEEAQLLLTQYGEAKRQRRGYVRFDGDLDDEEDDADFEVGDEEDAELSSDDHAQSHEAFDEEDEEEAEAFDEEDEEDEEEAEVALDREERGEVFEEDKCPETEDQSSDTDAENDDDEQMSNLDESELEDELRDLLEDNEDNEKLEEDPTDESSDKGADDLSNMDEAELQDELQALLDDNKELEEDPIDKSSDKEIPSRHENSLTDDEKIIALSTAFPRLTIAECKEELEKQHMDLAKAYLSVRETFPPTSGMDAVYEHCKSLEGQRNLDLDVLDKITALQAAFEGINIGVVQDVLTQNRDGLIASYNKLREFGTPKKDLRGMLAHYKCLRLPTENPDDAINHDTEALEDGEVDENASDHSDAESVDSVVKHYDQHGFPSGSILDGTASKHMAEEMRKAGKDVNIPVHIKFGESEDDSAESEDEFGGFEDNDDEDGSESSEDAGEDDDEADSDNDSVSSNDSGPEVESSKQHSELPDSASSGDDSSENDSENECDSASSSVGDGEDDADEDSEDDASSQSSVGDRRSESGDSSASDLESDEGSSSDSDSSGDDSPVSDSSSGSSSSSDSDSSSDESSSEDSSSSDEECVSDVPKSSPIKKSTVSVSSSNKAAEVAAPKSVPSVPPGQGKRSTQKRNARRRDLLKAKRIATQAEAMADSFPQLTTEADPDASLAALKATLLERLNHGMQELADALGGNIEKEETDISTPVAINVANAQVSKAQSSDSSERKTKLDVNAGRRIVFVALGVKTPKTKEDEDKIRDSLMSDVRPHVNHRLLEASEPEQEEVVQPKDTQEQAEEDPDAWREKINYRAVECSQEGVELSEPPFPFVQRWDPQQQYWKKDNKRGGRSKRKQRDNADFQDDSRANVKRRKYDGQAEDYYGEDESHFYDESTGYGNSTLNYDDSTAYGETALNYDDEPQDNHEDTVAQEDEEDLPPLPENLSTLPSLEADRASPGMILTWKQLLMSKATNWQPQLLNLTGVLVNVEDGNSFKVRLAKRDQQLDQNEKTYDEDGNRIYGKFEMVGLDDEEDDEEAKHGYRIIELSDMIEPRVLQYPANFIPSTASPKQSPKALPVSDDKTISVQTSATLSLGEQEQQEGASPDMELDAQPVEESVVVDSGLRTSDQQQPTQTHSDLVADVSMTEDRRSEISQLIKDAGFRKEVDLSINEVAHSERSSNFPSRQLADRSHDILPDFESPQAQNQVEVAASQATSNGVDSQPIFLQSFNGFSDAVDVPRSEGQVDYPKLNLSLTSDAGSVRSGRQVDPDFSIDLGDSSFNRFESSPLPQLDDEAEDDQPTPRPSSSLRKRSVSVSSDDSFPSLNQFPTQSSTNRSQSAPAKPAQVAAKDRESAVKNLEYEEAMRRLDDESEVEDSDDPFAEEDDEENAYPSLPSAIAKKLVEKPIEKPSPRKPTSSNKLNSFIKSEPFSSYPRRSNRDSTASQPFQVPQGSQVVSLLTSSPEPQLEENCAEDDIDETYKDSGVDGEDDEDEDQGPSSLPHGSGWVSKKKTNHKKKKSTINYRGVSMPPPASSLGNPTREKDWLVPKRFASSQAPPSRTVGLGRAGAMDEESSQKAFAGLMKAREKLGERKF</sequence>
<feature type="region of interest" description="Disordered" evidence="1">
    <location>
        <begin position="115"/>
        <end position="161"/>
    </location>
</feature>
<evidence type="ECO:0000256" key="1">
    <source>
        <dbReference type="SAM" id="MobiDB-lite"/>
    </source>
</evidence>
<feature type="compositionally biased region" description="Basic and acidic residues" evidence="1">
    <location>
        <begin position="242"/>
        <end position="259"/>
    </location>
</feature>
<feature type="compositionally biased region" description="Acidic residues" evidence="1">
    <location>
        <begin position="571"/>
        <end position="611"/>
    </location>
</feature>
<gene>
    <name evidence="3" type="ORF">QBC38DRAFT_484916</name>
</gene>
<evidence type="ECO:0000313" key="3">
    <source>
        <dbReference type="EMBL" id="KAK4224676.1"/>
    </source>
</evidence>
<feature type="compositionally biased region" description="Acidic residues" evidence="1">
    <location>
        <begin position="1523"/>
        <end position="1542"/>
    </location>
</feature>
<feature type="compositionally biased region" description="Acidic residues" evidence="1">
    <location>
        <begin position="217"/>
        <end position="241"/>
    </location>
</feature>
<feature type="compositionally biased region" description="Polar residues" evidence="1">
    <location>
        <begin position="1593"/>
        <end position="1617"/>
    </location>
</feature>
<feature type="region of interest" description="Disordered" evidence="1">
    <location>
        <begin position="1277"/>
        <end position="1300"/>
    </location>
</feature>
<feature type="domain" description="DUF7357" evidence="2">
    <location>
        <begin position="8"/>
        <end position="141"/>
    </location>
</feature>
<feature type="compositionally biased region" description="Low complexity" evidence="1">
    <location>
        <begin position="701"/>
        <end position="727"/>
    </location>
</feature>
<feature type="region of interest" description="Disordered" evidence="1">
    <location>
        <begin position="183"/>
        <end position="318"/>
    </location>
</feature>
<dbReference type="Pfam" id="PF24054">
    <property type="entry name" value="DUF7357"/>
    <property type="match status" value="1"/>
</dbReference>
<feature type="compositionally biased region" description="Basic and acidic residues" evidence="1">
    <location>
        <begin position="345"/>
        <end position="364"/>
    </location>
</feature>
<feature type="compositionally biased region" description="Acidic residues" evidence="1">
    <location>
        <begin position="185"/>
        <end position="206"/>
    </location>
</feature>
<dbReference type="InterPro" id="IPR055781">
    <property type="entry name" value="DUF7357"/>
</dbReference>
<feature type="compositionally biased region" description="Basic and acidic residues" evidence="1">
    <location>
        <begin position="1502"/>
        <end position="1522"/>
    </location>
</feature>